<gene>
    <name evidence="2" type="ORF">METZ01_LOCUS223527</name>
</gene>
<dbReference type="PANTHER" id="PTHR43415:SF3">
    <property type="entry name" value="GNAT-FAMILY ACETYLTRANSFERASE"/>
    <property type="match status" value="1"/>
</dbReference>
<dbReference type="Pfam" id="PF13302">
    <property type="entry name" value="Acetyltransf_3"/>
    <property type="match status" value="1"/>
</dbReference>
<dbReference type="GO" id="GO:0016747">
    <property type="term" value="F:acyltransferase activity, transferring groups other than amino-acyl groups"/>
    <property type="evidence" value="ECO:0007669"/>
    <property type="project" value="InterPro"/>
</dbReference>
<evidence type="ECO:0000259" key="1">
    <source>
        <dbReference type="PROSITE" id="PS51186"/>
    </source>
</evidence>
<proteinExistence type="predicted"/>
<accession>A0A382G7X1</accession>
<dbReference type="InterPro" id="IPR000182">
    <property type="entry name" value="GNAT_dom"/>
</dbReference>
<feature type="domain" description="N-acetyltransferase" evidence="1">
    <location>
        <begin position="1"/>
        <end position="142"/>
    </location>
</feature>
<name>A0A382G7X1_9ZZZZ</name>
<dbReference type="Gene3D" id="3.40.630.30">
    <property type="match status" value="1"/>
</dbReference>
<evidence type="ECO:0000313" key="2">
    <source>
        <dbReference type="EMBL" id="SVB70673.1"/>
    </source>
</evidence>
<sequence>VDEELSRLDATRPLTMSYEDFFRYTREEIQFQSYRSKRLAVDTLEGLHIGNVMYYDFNKKNAEVELGIMIGDKDYWGKGYGTDIVVTLLNYLFTVLAMKRVYLHTLAWNYRAQASFTKSGFREVRPVRRGGQDFVLMEVLHTDWDPNTLMDPVSE</sequence>
<feature type="non-terminal residue" evidence="2">
    <location>
        <position position="1"/>
    </location>
</feature>
<reference evidence="2" key="1">
    <citation type="submission" date="2018-05" db="EMBL/GenBank/DDBJ databases">
        <authorList>
            <person name="Lanie J.A."/>
            <person name="Ng W.-L."/>
            <person name="Kazmierczak K.M."/>
            <person name="Andrzejewski T.M."/>
            <person name="Davidsen T.M."/>
            <person name="Wayne K.J."/>
            <person name="Tettelin H."/>
            <person name="Glass J.I."/>
            <person name="Rusch D."/>
            <person name="Podicherti R."/>
            <person name="Tsui H.-C.T."/>
            <person name="Winkler M.E."/>
        </authorList>
    </citation>
    <scope>NUCLEOTIDE SEQUENCE</scope>
</reference>
<dbReference type="InterPro" id="IPR016181">
    <property type="entry name" value="Acyl_CoA_acyltransferase"/>
</dbReference>
<dbReference type="AlphaFoldDB" id="A0A382G7X1"/>
<organism evidence="2">
    <name type="scientific">marine metagenome</name>
    <dbReference type="NCBI Taxonomy" id="408172"/>
    <lineage>
        <taxon>unclassified sequences</taxon>
        <taxon>metagenomes</taxon>
        <taxon>ecological metagenomes</taxon>
    </lineage>
</organism>
<protein>
    <recommendedName>
        <fullName evidence="1">N-acetyltransferase domain-containing protein</fullName>
    </recommendedName>
</protein>
<dbReference type="PANTHER" id="PTHR43415">
    <property type="entry name" value="SPERMIDINE N(1)-ACETYLTRANSFERASE"/>
    <property type="match status" value="1"/>
</dbReference>
<dbReference type="EMBL" id="UINC01053759">
    <property type="protein sequence ID" value="SVB70673.1"/>
    <property type="molecule type" value="Genomic_DNA"/>
</dbReference>
<dbReference type="PROSITE" id="PS51186">
    <property type="entry name" value="GNAT"/>
    <property type="match status" value="1"/>
</dbReference>
<dbReference type="SUPFAM" id="SSF55729">
    <property type="entry name" value="Acyl-CoA N-acyltransferases (Nat)"/>
    <property type="match status" value="1"/>
</dbReference>